<sequence>MSGLTTHILDLTHGTPAENVKIKLFRFDDELETKKRLLQTTITNQHGRVDQPLLDEHEIVPGKYELVFYIGDYFLRKGLELDEPVFLDKVVVRFGISQPNSHYHIPLLISPWGYQVYRGS</sequence>
<comment type="catalytic activity">
    <reaction evidence="1 7">
        <text>5-hydroxyisourate + H2O = 5-hydroxy-2-oxo-4-ureido-2,5-dihydro-1H-imidazole-5-carboxylate + H(+)</text>
        <dbReference type="Rhea" id="RHEA:23736"/>
        <dbReference type="ChEBI" id="CHEBI:15377"/>
        <dbReference type="ChEBI" id="CHEBI:15378"/>
        <dbReference type="ChEBI" id="CHEBI:18072"/>
        <dbReference type="ChEBI" id="CHEBI:58639"/>
        <dbReference type="EC" id="3.5.2.17"/>
    </reaction>
</comment>
<evidence type="ECO:0000313" key="9">
    <source>
        <dbReference type="EMBL" id="KYD13142.1"/>
    </source>
</evidence>
<organism evidence="9 10">
    <name type="scientific">Saccharococcus caldoxylosilyticus</name>
    <dbReference type="NCBI Taxonomy" id="81408"/>
    <lineage>
        <taxon>Bacteria</taxon>
        <taxon>Bacillati</taxon>
        <taxon>Bacillota</taxon>
        <taxon>Bacilli</taxon>
        <taxon>Bacillales</taxon>
        <taxon>Anoxybacillaceae</taxon>
        <taxon>Saccharococcus</taxon>
    </lineage>
</organism>
<dbReference type="GeneID" id="301194621"/>
<evidence type="ECO:0000256" key="4">
    <source>
        <dbReference type="ARBA" id="ARBA00011881"/>
    </source>
</evidence>
<dbReference type="RefSeq" id="WP_004439900.1">
    <property type="nucleotide sequence ID" value="NZ_CP040553.1"/>
</dbReference>
<dbReference type="InterPro" id="IPR023416">
    <property type="entry name" value="Transthyretin/HIU_hydrolase_d"/>
</dbReference>
<dbReference type="SUPFAM" id="SSF49472">
    <property type="entry name" value="Transthyretin (synonym: prealbumin)"/>
    <property type="match status" value="1"/>
</dbReference>
<evidence type="ECO:0000256" key="3">
    <source>
        <dbReference type="ARBA" id="ARBA00009850"/>
    </source>
</evidence>
<dbReference type="GO" id="GO:0006144">
    <property type="term" value="P:purine nucleobase metabolic process"/>
    <property type="evidence" value="ECO:0007669"/>
    <property type="project" value="UniProtKB-KW"/>
</dbReference>
<evidence type="ECO:0000256" key="2">
    <source>
        <dbReference type="ARBA" id="ARBA00002704"/>
    </source>
</evidence>
<dbReference type="InterPro" id="IPR036817">
    <property type="entry name" value="Transthyretin/HIU_hydrolase_sf"/>
</dbReference>
<dbReference type="AlphaFoldDB" id="A0A150LMZ0"/>
<keyword evidence="6 7" id="KW-0378">Hydrolase</keyword>
<dbReference type="NCBIfam" id="TIGR02962">
    <property type="entry name" value="hdxy_isourate"/>
    <property type="match status" value="1"/>
</dbReference>
<comment type="function">
    <text evidence="2">Catalyzes the hydrolysis of 5-hydroxyisourate (HIU) to 2-oxo-4-hydroxy-4-carboxy-5-ureidoimidazoline (OHCU).</text>
</comment>
<evidence type="ECO:0000256" key="7">
    <source>
        <dbReference type="RuleBase" id="RU361270"/>
    </source>
</evidence>
<evidence type="ECO:0000259" key="8">
    <source>
        <dbReference type="Pfam" id="PF00576"/>
    </source>
</evidence>
<dbReference type="CDD" id="cd05822">
    <property type="entry name" value="TLP_HIUase"/>
    <property type="match status" value="1"/>
</dbReference>
<feature type="domain" description="Transthyretin/hydroxyisourate hydrolase" evidence="8">
    <location>
        <begin position="4"/>
        <end position="119"/>
    </location>
</feature>
<comment type="similarity">
    <text evidence="3 7">Belongs to the transthyretin family. 5-hydroxyisourate hydrolase subfamily.</text>
</comment>
<dbReference type="PROSITE" id="PS00769">
    <property type="entry name" value="TRANSTHYRETIN_2"/>
    <property type="match status" value="1"/>
</dbReference>
<dbReference type="Pfam" id="PF00576">
    <property type="entry name" value="Transthyretin"/>
    <property type="match status" value="1"/>
</dbReference>
<dbReference type="InterPro" id="IPR023418">
    <property type="entry name" value="Thyroxine_BS"/>
</dbReference>
<dbReference type="Proteomes" id="UP000075455">
    <property type="component" value="Unassembled WGS sequence"/>
</dbReference>
<name>A0A150LMZ0_9BACL</name>
<dbReference type="EMBL" id="LQYS01000052">
    <property type="protein sequence ID" value="KYD13142.1"/>
    <property type="molecule type" value="Genomic_DNA"/>
</dbReference>
<accession>A0A150LMZ0</accession>
<dbReference type="PANTHER" id="PTHR10395">
    <property type="entry name" value="URICASE AND TRANSTHYRETIN-RELATED"/>
    <property type="match status" value="1"/>
</dbReference>
<keyword evidence="5 7" id="KW-0659">Purine metabolism</keyword>
<dbReference type="PATRIC" id="fig|81408.3.peg.3870"/>
<comment type="subunit">
    <text evidence="4 7">Homotetramer.</text>
</comment>
<proteinExistence type="inferred from homology"/>
<reference evidence="9 10" key="1">
    <citation type="submission" date="2016-01" db="EMBL/GenBank/DDBJ databases">
        <title>Draft Genome Sequences of Seven Thermophilic Sporeformers Isolated from Foods.</title>
        <authorList>
            <person name="Berendsen E.M."/>
            <person name="Wells-Bennik M.H."/>
            <person name="Krawcyk A.O."/>
            <person name="De Jong A."/>
            <person name="Holsappel S."/>
            <person name="Eijlander R.T."/>
            <person name="Kuipers O.P."/>
        </authorList>
    </citation>
    <scope>NUCLEOTIDE SEQUENCE [LARGE SCALE GENOMIC DNA]</scope>
    <source>
        <strain evidence="9 10">B4119</strain>
    </source>
</reference>
<dbReference type="EC" id="3.5.2.17" evidence="7"/>
<evidence type="ECO:0000256" key="6">
    <source>
        <dbReference type="ARBA" id="ARBA00022801"/>
    </source>
</evidence>
<dbReference type="Gene3D" id="2.60.40.180">
    <property type="entry name" value="Transthyretin/hydroxyisourate hydrolase domain"/>
    <property type="match status" value="1"/>
</dbReference>
<dbReference type="GO" id="GO:0033971">
    <property type="term" value="F:hydroxyisourate hydrolase activity"/>
    <property type="evidence" value="ECO:0007669"/>
    <property type="project" value="UniProtKB-EC"/>
</dbReference>
<protein>
    <recommendedName>
        <fullName evidence="7">5-hydroxyisourate hydrolase</fullName>
        <shortName evidence="7">HIU hydrolase</shortName>
        <shortName evidence="7">HIUHase</shortName>
        <ecNumber evidence="7">3.5.2.17</ecNumber>
    </recommendedName>
</protein>
<gene>
    <name evidence="9" type="ORF">B4119_1681</name>
</gene>
<comment type="caution">
    <text evidence="9">The sequence shown here is derived from an EMBL/GenBank/DDBJ whole genome shotgun (WGS) entry which is preliminary data.</text>
</comment>
<dbReference type="InterPro" id="IPR023419">
    <property type="entry name" value="Transthyretin_CS"/>
</dbReference>
<evidence type="ECO:0000256" key="5">
    <source>
        <dbReference type="ARBA" id="ARBA00022631"/>
    </source>
</evidence>
<evidence type="ECO:0000256" key="1">
    <source>
        <dbReference type="ARBA" id="ARBA00001043"/>
    </source>
</evidence>
<dbReference type="PROSITE" id="PS00768">
    <property type="entry name" value="TRANSTHYRETIN_1"/>
    <property type="match status" value="1"/>
</dbReference>
<dbReference type="InterPro" id="IPR014306">
    <property type="entry name" value="Hydroxyisourate_hydrolase"/>
</dbReference>
<dbReference type="STRING" id="81408.B4119_1681"/>
<evidence type="ECO:0000313" key="10">
    <source>
        <dbReference type="Proteomes" id="UP000075455"/>
    </source>
</evidence>
<dbReference type="PANTHER" id="PTHR10395:SF7">
    <property type="entry name" value="5-HYDROXYISOURATE HYDROLASE"/>
    <property type="match status" value="1"/>
</dbReference>